<evidence type="ECO:0000256" key="16">
    <source>
        <dbReference type="ARBA" id="ARBA00030559"/>
    </source>
</evidence>
<keyword evidence="4" id="KW-1003">Cell membrane</keyword>
<dbReference type="Gene3D" id="4.10.900.10">
    <property type="entry name" value="TCF3-CBD (Catenin binding domain)"/>
    <property type="match status" value="1"/>
</dbReference>
<dbReference type="GO" id="GO:0005912">
    <property type="term" value="C:adherens junction"/>
    <property type="evidence" value="ECO:0007669"/>
    <property type="project" value="UniProtKB-SubCell"/>
</dbReference>
<evidence type="ECO:0000256" key="20">
    <source>
        <dbReference type="SAM" id="Phobius"/>
    </source>
</evidence>
<dbReference type="GO" id="GO:0000902">
    <property type="term" value="P:cell morphogenesis"/>
    <property type="evidence" value="ECO:0007669"/>
    <property type="project" value="TreeGrafter"/>
</dbReference>
<dbReference type="GO" id="GO:0016342">
    <property type="term" value="C:catenin complex"/>
    <property type="evidence" value="ECO:0007669"/>
    <property type="project" value="TreeGrafter"/>
</dbReference>
<keyword evidence="15" id="KW-0325">Glycoprotein</keyword>
<evidence type="ECO:0000256" key="7">
    <source>
        <dbReference type="ARBA" id="ARBA00022723"/>
    </source>
</evidence>
<evidence type="ECO:0000313" key="23">
    <source>
        <dbReference type="Proteomes" id="UP000694700"/>
    </source>
</evidence>
<evidence type="ECO:0000256" key="10">
    <source>
        <dbReference type="ARBA" id="ARBA00022837"/>
    </source>
</evidence>
<comment type="subcellular location">
    <subcellularLocation>
        <location evidence="2">Cell junction</location>
        <location evidence="2">Adherens junction</location>
    </subcellularLocation>
    <subcellularLocation>
        <location evidence="1 18">Cell membrane</location>
        <topology evidence="1 18">Single-pass type I membrane protein</topology>
    </subcellularLocation>
</comment>
<dbReference type="AlphaFoldDB" id="A0A8C1XSF7"/>
<accession>A0A8C1XSF7</accession>
<dbReference type="GO" id="GO:0007156">
    <property type="term" value="P:homophilic cell adhesion via plasma membrane adhesion molecules"/>
    <property type="evidence" value="ECO:0007669"/>
    <property type="project" value="InterPro"/>
</dbReference>
<evidence type="ECO:0000256" key="4">
    <source>
        <dbReference type="ARBA" id="ARBA00022475"/>
    </source>
</evidence>
<keyword evidence="13 20" id="KW-1133">Transmembrane helix</keyword>
<evidence type="ECO:0000313" key="22">
    <source>
        <dbReference type="Ensembl" id="ENSCCRP00015084248.1"/>
    </source>
</evidence>
<dbReference type="PROSITE" id="PS00232">
    <property type="entry name" value="CADHERIN_1"/>
    <property type="match status" value="1"/>
</dbReference>
<dbReference type="FunFam" id="2.60.40.60:FF:000068">
    <property type="entry name" value="Desmoglein 1"/>
    <property type="match status" value="1"/>
</dbReference>
<keyword evidence="9" id="KW-0677">Repeat</keyword>
<evidence type="ECO:0000256" key="1">
    <source>
        <dbReference type="ARBA" id="ARBA00004251"/>
    </source>
</evidence>
<feature type="domain" description="Cadherin" evidence="21">
    <location>
        <begin position="64"/>
        <end position="170"/>
    </location>
</feature>
<evidence type="ECO:0000256" key="2">
    <source>
        <dbReference type="ARBA" id="ARBA00004536"/>
    </source>
</evidence>
<evidence type="ECO:0000256" key="12">
    <source>
        <dbReference type="ARBA" id="ARBA00022949"/>
    </source>
</evidence>
<evidence type="ECO:0000256" key="18">
    <source>
        <dbReference type="RuleBase" id="RU003318"/>
    </source>
</evidence>
<feature type="transmembrane region" description="Helical" evidence="20">
    <location>
        <begin position="458"/>
        <end position="480"/>
    </location>
</feature>
<dbReference type="PRINTS" id="PR00205">
    <property type="entry name" value="CADHERIN"/>
</dbReference>
<evidence type="ECO:0000256" key="15">
    <source>
        <dbReference type="ARBA" id="ARBA00023180"/>
    </source>
</evidence>
<dbReference type="CDD" id="cd11304">
    <property type="entry name" value="Cadherin_repeat"/>
    <property type="match status" value="4"/>
</dbReference>
<dbReference type="FunFam" id="4.10.900.10:FF:000001">
    <property type="entry name" value="Cadherin 2"/>
    <property type="match status" value="1"/>
</dbReference>
<dbReference type="GO" id="GO:0044331">
    <property type="term" value="P:cell-cell adhesion mediated by cadherin"/>
    <property type="evidence" value="ECO:0007669"/>
    <property type="project" value="TreeGrafter"/>
</dbReference>
<evidence type="ECO:0000256" key="8">
    <source>
        <dbReference type="ARBA" id="ARBA00022729"/>
    </source>
</evidence>
<keyword evidence="7" id="KW-0479">Metal-binding</keyword>
<dbReference type="InterPro" id="IPR027397">
    <property type="entry name" value="Catenin-bd_sf"/>
</dbReference>
<dbReference type="GO" id="GO:0034332">
    <property type="term" value="P:adherens junction organization"/>
    <property type="evidence" value="ECO:0007669"/>
    <property type="project" value="TreeGrafter"/>
</dbReference>
<keyword evidence="8" id="KW-0732">Signal</keyword>
<dbReference type="InterPro" id="IPR000233">
    <property type="entry name" value="Cadherin_Y-type_LIR"/>
</dbReference>
<dbReference type="Pfam" id="PF00028">
    <property type="entry name" value="Cadherin"/>
    <property type="match status" value="3"/>
</dbReference>
<evidence type="ECO:0000256" key="6">
    <source>
        <dbReference type="ARBA" id="ARBA00022692"/>
    </source>
</evidence>
<keyword evidence="14 20" id="KW-0472">Membrane</keyword>
<dbReference type="GO" id="GO:0045296">
    <property type="term" value="F:cadherin binding"/>
    <property type="evidence" value="ECO:0007669"/>
    <property type="project" value="TreeGrafter"/>
</dbReference>
<evidence type="ECO:0000256" key="13">
    <source>
        <dbReference type="ARBA" id="ARBA00022989"/>
    </source>
</evidence>
<dbReference type="GO" id="GO:0005509">
    <property type="term" value="F:calcium ion binding"/>
    <property type="evidence" value="ECO:0007669"/>
    <property type="project" value="UniProtKB-UniRule"/>
</dbReference>
<dbReference type="GO" id="GO:0002009">
    <property type="term" value="P:morphogenesis of an epithelium"/>
    <property type="evidence" value="ECO:0007669"/>
    <property type="project" value="UniProtKB-ARBA"/>
</dbReference>
<dbReference type="GO" id="GO:0007043">
    <property type="term" value="P:cell-cell junction assembly"/>
    <property type="evidence" value="ECO:0007669"/>
    <property type="project" value="TreeGrafter"/>
</dbReference>
<sequence>EGANDMFTVNEYGDISVNAMLDREKKSVYKLSASLIDSMSRKPLDKDDTFEVVVLDINDNSPVFPPDLSGSISESSNAGAIVMTVNATDADDGSTPNGRIEYKLLNGTDLFNINNESVIRTLKSSLDREKQSQYIIAIKAKDMPGMENGNSATTTVTININDVNDNIATFKKGKYQFNVKEDSKLGTEIGILGVEDKDEIQNKNPKFTIQNEFDNVFDIKLNNEKDGILSLKVPLDYETNNMYKFYVNVDEHTESKSPDNQGPDLQKRAEVSIHVIDVDEPPVFSKTEYNFNISEGPFSSPNIGAVSAKDPDNTGYKIRYSIEDANCPVAVDPVQGHLSLKRQLDREKQSLHTFNVTAHDFHNLPIYTTNIFYYYFFHILEKFFLTLYSQQYNTASIELKQGGFSTERSMKYVLEIEISDGGTPEQKSITLVQIKVCTCQTGRRIEYCRAYAQTGVSVSALLAILLCIITILVIVILIVLRRRYQKEVLIAKSSGEIHEQLVTYDEEGGGEMDTNGYDVSILSSACHDSSFRPGTGPSLYAVVKKPPACKGDMGMMIEVKKDEADHDRDGIPYDTLHIYGYEGSESLAGSLSSLDSSSSGSNLDYDFLHEWGPRFRTLAQLYGVDGSDTDSSD</sequence>
<keyword evidence="10 17" id="KW-0106">Calcium</keyword>
<evidence type="ECO:0000256" key="14">
    <source>
        <dbReference type="ARBA" id="ARBA00023136"/>
    </source>
</evidence>
<comment type="function">
    <text evidence="19">Cadherins are calcium-dependent cell adhesion proteins.</text>
</comment>
<evidence type="ECO:0000256" key="11">
    <source>
        <dbReference type="ARBA" id="ARBA00022889"/>
    </source>
</evidence>
<dbReference type="Gene3D" id="2.60.40.60">
    <property type="entry name" value="Cadherins"/>
    <property type="match status" value="5"/>
</dbReference>
<dbReference type="GO" id="GO:0019903">
    <property type="term" value="F:protein phosphatase binding"/>
    <property type="evidence" value="ECO:0007669"/>
    <property type="project" value="TreeGrafter"/>
</dbReference>
<dbReference type="InterPro" id="IPR002126">
    <property type="entry name" value="Cadherin-like_dom"/>
</dbReference>
<evidence type="ECO:0000256" key="3">
    <source>
        <dbReference type="ARBA" id="ARBA00021701"/>
    </source>
</evidence>
<proteinExistence type="predicted"/>
<dbReference type="GO" id="GO:0016339">
    <property type="term" value="P:calcium-dependent cell-cell adhesion via plasma membrane cell adhesion molecules"/>
    <property type="evidence" value="ECO:0007669"/>
    <property type="project" value="TreeGrafter"/>
</dbReference>
<dbReference type="Proteomes" id="UP000694700">
    <property type="component" value="Unplaced"/>
</dbReference>
<dbReference type="InterPro" id="IPR039808">
    <property type="entry name" value="Cadherin"/>
</dbReference>
<evidence type="ECO:0000259" key="21">
    <source>
        <dbReference type="PROSITE" id="PS50268"/>
    </source>
</evidence>
<evidence type="ECO:0000256" key="9">
    <source>
        <dbReference type="ARBA" id="ARBA00022737"/>
    </source>
</evidence>
<dbReference type="InterPro" id="IPR015919">
    <property type="entry name" value="Cadherin-like_sf"/>
</dbReference>
<dbReference type="SMART" id="SM00112">
    <property type="entry name" value="CA"/>
    <property type="match status" value="4"/>
</dbReference>
<dbReference type="SUPFAM" id="SSF49313">
    <property type="entry name" value="Cadherin-like"/>
    <property type="match status" value="4"/>
</dbReference>
<keyword evidence="12" id="KW-0965">Cell junction</keyword>
<reference evidence="22" key="1">
    <citation type="submission" date="2025-08" db="UniProtKB">
        <authorList>
            <consortium name="Ensembl"/>
        </authorList>
    </citation>
    <scope>IDENTIFICATION</scope>
</reference>
<dbReference type="PANTHER" id="PTHR24027:SF89">
    <property type="entry name" value="CADHERIN-5"/>
    <property type="match status" value="1"/>
</dbReference>
<feature type="domain" description="Cadherin" evidence="21">
    <location>
        <begin position="285"/>
        <end position="360"/>
    </location>
</feature>
<evidence type="ECO:0000256" key="19">
    <source>
        <dbReference type="RuleBase" id="RU004357"/>
    </source>
</evidence>
<feature type="domain" description="Cadherin" evidence="21">
    <location>
        <begin position="171"/>
        <end position="284"/>
    </location>
</feature>
<protein>
    <recommendedName>
        <fullName evidence="3">Cadherin-5</fullName>
    </recommendedName>
    <alternativeName>
        <fullName evidence="16">Vascular endothelial cadherin</fullName>
    </alternativeName>
</protein>
<dbReference type="Pfam" id="PF01049">
    <property type="entry name" value="CADH_Y-type_LIR"/>
    <property type="match status" value="1"/>
</dbReference>
<keyword evidence="11 18" id="KW-0130">Cell adhesion</keyword>
<feature type="domain" description="Cadherin" evidence="21">
    <location>
        <begin position="6"/>
        <end position="64"/>
    </location>
</feature>
<name>A0A8C1XSF7_CYPCA</name>
<keyword evidence="6 18" id="KW-0812">Transmembrane</keyword>
<dbReference type="GO" id="GO:0008013">
    <property type="term" value="F:beta-catenin binding"/>
    <property type="evidence" value="ECO:0007669"/>
    <property type="project" value="TreeGrafter"/>
</dbReference>
<dbReference type="PROSITE" id="PS50268">
    <property type="entry name" value="CADHERIN_2"/>
    <property type="match status" value="4"/>
</dbReference>
<evidence type="ECO:0000256" key="5">
    <source>
        <dbReference type="ARBA" id="ARBA00022685"/>
    </source>
</evidence>
<organism evidence="22 23">
    <name type="scientific">Cyprinus carpio</name>
    <name type="common">Common carp</name>
    <dbReference type="NCBI Taxonomy" id="7962"/>
    <lineage>
        <taxon>Eukaryota</taxon>
        <taxon>Metazoa</taxon>
        <taxon>Chordata</taxon>
        <taxon>Craniata</taxon>
        <taxon>Vertebrata</taxon>
        <taxon>Euteleostomi</taxon>
        <taxon>Actinopterygii</taxon>
        <taxon>Neopterygii</taxon>
        <taxon>Teleostei</taxon>
        <taxon>Ostariophysi</taxon>
        <taxon>Cypriniformes</taxon>
        <taxon>Cyprinidae</taxon>
        <taxon>Cyprininae</taxon>
        <taxon>Cyprinus</taxon>
    </lineage>
</organism>
<dbReference type="Ensembl" id="ENSCCRT00015086990.1">
    <property type="protein sequence ID" value="ENSCCRP00015084248.1"/>
    <property type="gene ID" value="ENSCCRG00015034006.1"/>
</dbReference>
<dbReference type="InterPro" id="IPR020894">
    <property type="entry name" value="Cadherin_CS"/>
</dbReference>
<evidence type="ECO:0000256" key="17">
    <source>
        <dbReference type="PROSITE-ProRule" id="PRU00043"/>
    </source>
</evidence>
<keyword evidence="5" id="KW-0165">Cleavage on pair of basic residues</keyword>
<dbReference type="GO" id="GO:0005923">
    <property type="term" value="C:bicellular tight junction"/>
    <property type="evidence" value="ECO:0007669"/>
    <property type="project" value="TreeGrafter"/>
</dbReference>
<dbReference type="PANTHER" id="PTHR24027">
    <property type="entry name" value="CADHERIN-23"/>
    <property type="match status" value="1"/>
</dbReference>
<dbReference type="GO" id="GO:0016477">
    <property type="term" value="P:cell migration"/>
    <property type="evidence" value="ECO:0007669"/>
    <property type="project" value="TreeGrafter"/>
</dbReference>